<keyword evidence="2" id="KW-1185">Reference proteome</keyword>
<dbReference type="KEGG" id="vg:18504377"/>
<sequence>MSDLLVLFKLLKNNFRTLPKSEMIFRGLVSQRIPSNNEPIPTVARINPPNFSPKVDSSDNNVYNPSIVLVTPNTAQSLTNFSTLLITSSTFFTFFRFSF</sequence>
<evidence type="ECO:0000313" key="2">
    <source>
        <dbReference type="Proteomes" id="UP000018807"/>
    </source>
</evidence>
<accession>V5UTI3</accession>
<protein>
    <submittedName>
        <fullName evidence="1">Uncharacterized protein</fullName>
    </submittedName>
</protein>
<evidence type="ECO:0000313" key="1">
    <source>
        <dbReference type="EMBL" id="AHB80862.1"/>
    </source>
</evidence>
<dbReference type="EMBL" id="KF156340">
    <property type="protein sequence ID" value="AHB80862.1"/>
    <property type="molecule type" value="Genomic_DNA"/>
</dbReference>
<dbReference type="GeneID" id="18504377"/>
<dbReference type="RefSeq" id="YP_009007869.1">
    <property type="nucleotide sequence ID" value="NC_023584.1"/>
</dbReference>
<dbReference type="Proteomes" id="UP000018807">
    <property type="component" value="Segment"/>
</dbReference>
<gene>
    <name evidence="1" type="ORF">S-MbCM100_012</name>
</gene>
<organism evidence="1 2">
    <name type="scientific">Synechococcus phage S-MbCM100</name>
    <dbReference type="NCBI Taxonomy" id="1340812"/>
    <lineage>
        <taxon>Viruses</taxon>
        <taxon>Duplodnaviria</taxon>
        <taxon>Heunggongvirae</taxon>
        <taxon>Uroviricota</taxon>
        <taxon>Caudoviricetes</taxon>
        <taxon>Pantevenvirales</taxon>
        <taxon>Kyanoviridae</taxon>
        <taxon>Acionnavirus</taxon>
        <taxon>Acionnavirus monteraybay</taxon>
    </lineage>
</organism>
<proteinExistence type="predicted"/>
<name>V5UTI3_9CAUD</name>
<reference evidence="1 2" key="1">
    <citation type="journal article" date="2014" name="Nature">
        <title>Viral tagging reveals discrete populations in Synechococcus viral genome sequence space.</title>
        <authorList>
            <person name="Deng L."/>
            <person name="Ignacio Espinoza J.C."/>
            <person name="Gregory A.C."/>
            <person name="Poulos B.T."/>
            <person name="Weitz J.S."/>
            <person name="Hugenholtz P."/>
            <person name="Sullivan M.B."/>
        </authorList>
    </citation>
    <scope>NUCLEOTIDE SEQUENCE [LARGE SCALE GENOMIC DNA]</scope>
</reference>